<accession>A0A644XYT0</accession>
<sequence>MSRYNGMFFCDVDGTILPHGQREISPSFFSLVHEAKDKGYLFCISSGRFHLSLLPLFEQVENEVVFSASNGCRILYQGQELIPNHTIHPTDAEQITTSLLELGAIPLLSGKHAIHLPSASLKMEQDKGYLAKGFTRTFDVFSDIDDEILQITGVCRLNKEAILRESRRAWEDSYHVVTTGRELFDICPTSKGDSLVSISSHFGIPRQNTYAFGDDENDIPMLRSAGKGYLMGTAHDNLKKHEFEHCHDLVGSIAAIIEQF</sequence>
<proteinExistence type="predicted"/>
<organism evidence="1">
    <name type="scientific">bioreactor metagenome</name>
    <dbReference type="NCBI Taxonomy" id="1076179"/>
    <lineage>
        <taxon>unclassified sequences</taxon>
        <taxon>metagenomes</taxon>
        <taxon>ecological metagenomes</taxon>
    </lineage>
</organism>
<protein>
    <submittedName>
        <fullName evidence="1">Sugar phosphatase YbiV</fullName>
        <ecNumber evidence="1">3.1.3.23</ecNumber>
    </submittedName>
</protein>
<gene>
    <name evidence="1" type="primary">ybiV_1</name>
    <name evidence="1" type="ORF">SDC9_65857</name>
</gene>
<dbReference type="SUPFAM" id="SSF56784">
    <property type="entry name" value="HAD-like"/>
    <property type="match status" value="1"/>
</dbReference>
<dbReference type="Gene3D" id="3.40.50.1000">
    <property type="entry name" value="HAD superfamily/HAD-like"/>
    <property type="match status" value="1"/>
</dbReference>
<dbReference type="AlphaFoldDB" id="A0A644XYT0"/>
<dbReference type="PANTHER" id="PTHR10000:SF8">
    <property type="entry name" value="HAD SUPERFAMILY HYDROLASE-LIKE, TYPE 3"/>
    <property type="match status" value="1"/>
</dbReference>
<dbReference type="NCBIfam" id="TIGR01484">
    <property type="entry name" value="HAD-SF-IIB"/>
    <property type="match status" value="1"/>
</dbReference>
<dbReference type="Pfam" id="PF08282">
    <property type="entry name" value="Hydrolase_3"/>
    <property type="match status" value="1"/>
</dbReference>
<dbReference type="EMBL" id="VSSQ01003176">
    <property type="protein sequence ID" value="MPM19433.1"/>
    <property type="molecule type" value="Genomic_DNA"/>
</dbReference>
<dbReference type="PANTHER" id="PTHR10000">
    <property type="entry name" value="PHOSPHOSERINE PHOSPHATASE"/>
    <property type="match status" value="1"/>
</dbReference>
<reference evidence="1" key="1">
    <citation type="submission" date="2019-08" db="EMBL/GenBank/DDBJ databases">
        <authorList>
            <person name="Kucharzyk K."/>
            <person name="Murdoch R.W."/>
            <person name="Higgins S."/>
            <person name="Loffler F."/>
        </authorList>
    </citation>
    <scope>NUCLEOTIDE SEQUENCE</scope>
</reference>
<dbReference type="InterPro" id="IPR006379">
    <property type="entry name" value="HAD-SF_hydro_IIB"/>
</dbReference>
<dbReference type="InterPro" id="IPR036412">
    <property type="entry name" value="HAD-like_sf"/>
</dbReference>
<dbReference type="EC" id="3.1.3.23" evidence="1"/>
<comment type="caution">
    <text evidence="1">The sequence shown here is derived from an EMBL/GenBank/DDBJ whole genome shotgun (WGS) entry which is preliminary data.</text>
</comment>
<dbReference type="GO" id="GO:0000287">
    <property type="term" value="F:magnesium ion binding"/>
    <property type="evidence" value="ECO:0007669"/>
    <property type="project" value="TreeGrafter"/>
</dbReference>
<dbReference type="GO" id="GO:0005829">
    <property type="term" value="C:cytosol"/>
    <property type="evidence" value="ECO:0007669"/>
    <property type="project" value="TreeGrafter"/>
</dbReference>
<dbReference type="InterPro" id="IPR023214">
    <property type="entry name" value="HAD_sf"/>
</dbReference>
<dbReference type="Gene3D" id="3.30.1240.10">
    <property type="match status" value="1"/>
</dbReference>
<dbReference type="GO" id="GO:0050308">
    <property type="term" value="F:sugar-phosphatase activity"/>
    <property type="evidence" value="ECO:0007669"/>
    <property type="project" value="UniProtKB-EC"/>
</dbReference>
<keyword evidence="1" id="KW-0378">Hydrolase</keyword>
<evidence type="ECO:0000313" key="1">
    <source>
        <dbReference type="EMBL" id="MPM19433.1"/>
    </source>
</evidence>
<name>A0A644XYT0_9ZZZZ</name>